<evidence type="ECO:0000313" key="1">
    <source>
        <dbReference type="EMBL" id="GBN53227.1"/>
    </source>
</evidence>
<sequence length="81" mass="9016">MFCSIRMAAKPTNRFWDTVDRKYVLTDFSLEELASTAETVTGSVGEKTSAPLDINGIIIQDNDRGTIMKGKLFSVMINLEL</sequence>
<reference evidence="1 2" key="1">
    <citation type="journal article" date="2019" name="Sci. Rep.">
        <title>Orb-weaving spider Araneus ventricosus genome elucidates the spidroin gene catalogue.</title>
        <authorList>
            <person name="Kono N."/>
            <person name="Nakamura H."/>
            <person name="Ohtoshi R."/>
            <person name="Moran D.A.P."/>
            <person name="Shinohara A."/>
            <person name="Yoshida Y."/>
            <person name="Fujiwara M."/>
            <person name="Mori M."/>
            <person name="Tomita M."/>
            <person name="Arakawa K."/>
        </authorList>
    </citation>
    <scope>NUCLEOTIDE SEQUENCE [LARGE SCALE GENOMIC DNA]</scope>
</reference>
<name>A0A4Y2PSN0_ARAVE</name>
<comment type="caution">
    <text evidence="1">The sequence shown here is derived from an EMBL/GenBank/DDBJ whole genome shotgun (WGS) entry which is preliminary data.</text>
</comment>
<organism evidence="1 2">
    <name type="scientific">Araneus ventricosus</name>
    <name type="common">Orbweaver spider</name>
    <name type="synonym">Epeira ventricosa</name>
    <dbReference type="NCBI Taxonomy" id="182803"/>
    <lineage>
        <taxon>Eukaryota</taxon>
        <taxon>Metazoa</taxon>
        <taxon>Ecdysozoa</taxon>
        <taxon>Arthropoda</taxon>
        <taxon>Chelicerata</taxon>
        <taxon>Arachnida</taxon>
        <taxon>Araneae</taxon>
        <taxon>Araneomorphae</taxon>
        <taxon>Entelegynae</taxon>
        <taxon>Araneoidea</taxon>
        <taxon>Araneidae</taxon>
        <taxon>Araneus</taxon>
    </lineage>
</organism>
<gene>
    <name evidence="1" type="ORF">AVEN_125681_1</name>
</gene>
<proteinExistence type="predicted"/>
<evidence type="ECO:0000313" key="2">
    <source>
        <dbReference type="Proteomes" id="UP000499080"/>
    </source>
</evidence>
<keyword evidence="2" id="KW-1185">Reference proteome</keyword>
<dbReference type="AlphaFoldDB" id="A0A4Y2PSN0"/>
<dbReference type="EMBL" id="BGPR01011841">
    <property type="protein sequence ID" value="GBN53227.1"/>
    <property type="molecule type" value="Genomic_DNA"/>
</dbReference>
<accession>A0A4Y2PSN0</accession>
<protein>
    <submittedName>
        <fullName evidence="1">Uncharacterized protein</fullName>
    </submittedName>
</protein>
<dbReference type="Proteomes" id="UP000499080">
    <property type="component" value="Unassembled WGS sequence"/>
</dbReference>